<dbReference type="InterPro" id="IPR002939">
    <property type="entry name" value="DnaJ_C"/>
</dbReference>
<dbReference type="EMBL" id="BAABFO010000030">
    <property type="protein sequence ID" value="GAA4341669.1"/>
    <property type="molecule type" value="Genomic_DNA"/>
</dbReference>
<accession>A0ABP8HN37</accession>
<dbReference type="SUPFAM" id="SSF46565">
    <property type="entry name" value="Chaperone J-domain"/>
    <property type="match status" value="1"/>
</dbReference>
<comment type="caution">
    <text evidence="3">The sequence shown here is derived from an EMBL/GenBank/DDBJ whole genome shotgun (WGS) entry which is preliminary data.</text>
</comment>
<dbReference type="SUPFAM" id="SSF49493">
    <property type="entry name" value="HSP40/DnaJ peptide-binding domain"/>
    <property type="match status" value="2"/>
</dbReference>
<evidence type="ECO:0000259" key="2">
    <source>
        <dbReference type="PROSITE" id="PS50076"/>
    </source>
</evidence>
<dbReference type="PROSITE" id="PS50076">
    <property type="entry name" value="DNAJ_2"/>
    <property type="match status" value="1"/>
</dbReference>
<dbReference type="PRINTS" id="PR00625">
    <property type="entry name" value="JDOMAIN"/>
</dbReference>
<evidence type="ECO:0000256" key="1">
    <source>
        <dbReference type="ARBA" id="ARBA00023186"/>
    </source>
</evidence>
<dbReference type="Pfam" id="PF01556">
    <property type="entry name" value="DnaJ_C"/>
    <property type="match status" value="1"/>
</dbReference>
<feature type="domain" description="J" evidence="2">
    <location>
        <begin position="5"/>
        <end position="69"/>
    </location>
</feature>
<dbReference type="PANTHER" id="PTHR43096:SF52">
    <property type="entry name" value="DNAJ HOMOLOG 1, MITOCHONDRIAL-RELATED"/>
    <property type="match status" value="1"/>
</dbReference>
<dbReference type="InterPro" id="IPR008971">
    <property type="entry name" value="HSP40/DnaJ_pept-bd"/>
</dbReference>
<dbReference type="CDD" id="cd06257">
    <property type="entry name" value="DnaJ"/>
    <property type="match status" value="1"/>
</dbReference>
<dbReference type="RefSeq" id="WP_345251944.1">
    <property type="nucleotide sequence ID" value="NZ_BAABFO010000030.1"/>
</dbReference>
<evidence type="ECO:0000313" key="3">
    <source>
        <dbReference type="EMBL" id="GAA4341669.1"/>
    </source>
</evidence>
<name>A0ABP8HN37_9BURK</name>
<sequence>MEFKDYYEILGVERGATDDDIRRAYRKLARKYHPDVSKEADAEQRMRDVNEAYQVLRDPEKRAAYDNLAAGVSAGGGFQPPPGWDHGFEFRSTGGGVDDEAFSEFFSSLFGGGRGRRGGASAQFRARGEDTHAIIDIDLEDALHGATREITLRGMSADARGRPQLQERTLSVSIPAGVAEGQQIRLAGQGSPGFGGGPNGDLYLEVRFKPHPLYRVDGRDLALTLPVAPWEAALGATVRVPTPQGPVDLDVPANSQTGRKLRLRGRGIPGKAPGNLYVELQVVLPPANTDKARQAYKKMAQELAFDPRRSLGV</sequence>
<dbReference type="CDD" id="cd10747">
    <property type="entry name" value="DnaJ_C"/>
    <property type="match status" value="1"/>
</dbReference>
<dbReference type="SMART" id="SM00271">
    <property type="entry name" value="DnaJ"/>
    <property type="match status" value="1"/>
</dbReference>
<protein>
    <submittedName>
        <fullName evidence="3">DnaJ C-terminal domain-containing protein</fullName>
    </submittedName>
</protein>
<dbReference type="Gene3D" id="2.60.260.20">
    <property type="entry name" value="Urease metallochaperone UreE, N-terminal domain"/>
    <property type="match status" value="2"/>
</dbReference>
<dbReference type="InterPro" id="IPR036869">
    <property type="entry name" value="J_dom_sf"/>
</dbReference>
<keyword evidence="4" id="KW-1185">Reference proteome</keyword>
<organism evidence="3 4">
    <name type="scientific">Pigmentiphaga soli</name>
    <dbReference type="NCBI Taxonomy" id="1007095"/>
    <lineage>
        <taxon>Bacteria</taxon>
        <taxon>Pseudomonadati</taxon>
        <taxon>Pseudomonadota</taxon>
        <taxon>Betaproteobacteria</taxon>
        <taxon>Burkholderiales</taxon>
        <taxon>Alcaligenaceae</taxon>
        <taxon>Pigmentiphaga</taxon>
    </lineage>
</organism>
<reference evidence="4" key="1">
    <citation type="journal article" date="2019" name="Int. J. Syst. Evol. Microbiol.">
        <title>The Global Catalogue of Microorganisms (GCM) 10K type strain sequencing project: providing services to taxonomists for standard genome sequencing and annotation.</title>
        <authorList>
            <consortium name="The Broad Institute Genomics Platform"/>
            <consortium name="The Broad Institute Genome Sequencing Center for Infectious Disease"/>
            <person name="Wu L."/>
            <person name="Ma J."/>
        </authorList>
    </citation>
    <scope>NUCLEOTIDE SEQUENCE [LARGE SCALE GENOMIC DNA]</scope>
    <source>
        <strain evidence="4">JCM 17666</strain>
    </source>
</reference>
<dbReference type="Proteomes" id="UP001501671">
    <property type="component" value="Unassembled WGS sequence"/>
</dbReference>
<keyword evidence="1" id="KW-0143">Chaperone</keyword>
<proteinExistence type="predicted"/>
<dbReference type="PANTHER" id="PTHR43096">
    <property type="entry name" value="DNAJ HOMOLOG 1, MITOCHONDRIAL-RELATED"/>
    <property type="match status" value="1"/>
</dbReference>
<dbReference type="Gene3D" id="1.10.287.110">
    <property type="entry name" value="DnaJ domain"/>
    <property type="match status" value="1"/>
</dbReference>
<dbReference type="InterPro" id="IPR001623">
    <property type="entry name" value="DnaJ_domain"/>
</dbReference>
<gene>
    <name evidence="3" type="ORF">GCM10023144_42720</name>
</gene>
<evidence type="ECO:0000313" key="4">
    <source>
        <dbReference type="Proteomes" id="UP001501671"/>
    </source>
</evidence>
<dbReference type="Pfam" id="PF00226">
    <property type="entry name" value="DnaJ"/>
    <property type="match status" value="1"/>
</dbReference>